<evidence type="ECO:0000256" key="6">
    <source>
        <dbReference type="ARBA" id="ARBA00022989"/>
    </source>
</evidence>
<keyword evidence="5" id="KW-0573">Peptidoglycan synthesis</keyword>
<sequence>MPATDPSEASPDRAAASPDRAEEASTASAETPSTETGEKLNSLAKSSAVMTAGTLVSRVLGFVKAGTLIAAIGVTGGAADAFDVANKVPNNLYMLLAGGILNAVLVPQIVRATRRADGGRDFTNRLLTLTILVLFGVTFVATAAAPLLVRLYSTSQWSGEQTALAVGFAFWCLPQIFFYGLYTMLGQVLNAHSSFGPYMWAPVVNNVVSIAGLGIFIALFGPGNFGQHTLESWDPFKIAVLAGSATLGVVCQALILIWPLKRIGFSFTPTLGFRGVGLGTAGKVASWTFGAVLIGQIGFIVISQVASLGSADASAGPSPSNAAYSASYLIFMLPHSLIAVSLATALFTSMSTSAADRDTEAVRESFGLGIRLVGFVNVFASVAFMTLGAQTAMVLAEGSVEQALALNVVIAAMIIGLVPFSANYLLQRVFYAYEDARTPFWVQVPQVAITSAGVIASGIVLPKHYIVAGIGLSMSLGYTIACLISGWLLHRRLGRLGTRRILLAHLKFIIAGAAAGIAGVLITRAIGIDAWDTRISAAVTIMWVGPIMLAVYLVICWILRVSELRSLVQTVSRKLKR</sequence>
<feature type="transmembrane region" description="Helical" evidence="9">
    <location>
        <begin position="238"/>
        <end position="258"/>
    </location>
</feature>
<dbReference type="NCBIfam" id="TIGR01695">
    <property type="entry name" value="murJ_mviN"/>
    <property type="match status" value="1"/>
</dbReference>
<evidence type="ECO:0000256" key="7">
    <source>
        <dbReference type="ARBA" id="ARBA00023136"/>
    </source>
</evidence>
<reference evidence="10 11" key="1">
    <citation type="submission" date="2024-09" db="EMBL/GenBank/DDBJ databases">
        <authorList>
            <person name="Sun Q."/>
            <person name="Mori K."/>
        </authorList>
    </citation>
    <scope>NUCLEOTIDE SEQUENCE [LARGE SCALE GENOMIC DNA]</scope>
    <source>
        <strain evidence="10 11">JCM 11683</strain>
    </source>
</reference>
<evidence type="ECO:0000256" key="8">
    <source>
        <dbReference type="SAM" id="MobiDB-lite"/>
    </source>
</evidence>
<feature type="compositionally biased region" description="Low complexity" evidence="8">
    <location>
        <begin position="24"/>
        <end position="35"/>
    </location>
</feature>
<feature type="transmembrane region" description="Helical" evidence="9">
    <location>
        <begin position="164"/>
        <end position="185"/>
    </location>
</feature>
<keyword evidence="2" id="KW-1003">Cell membrane</keyword>
<evidence type="ECO:0000313" key="10">
    <source>
        <dbReference type="EMBL" id="MFB9777761.1"/>
    </source>
</evidence>
<dbReference type="PANTHER" id="PTHR47019:SF1">
    <property type="entry name" value="LIPID II FLIPPASE MURJ"/>
    <property type="match status" value="1"/>
</dbReference>
<dbReference type="InterPro" id="IPR051050">
    <property type="entry name" value="Lipid_II_flippase_MurJ/MviN"/>
</dbReference>
<comment type="subcellular location">
    <subcellularLocation>
        <location evidence="1">Cell membrane</location>
        <topology evidence="1">Multi-pass membrane protein</topology>
    </subcellularLocation>
</comment>
<dbReference type="EMBL" id="JBHMAU010000130">
    <property type="protein sequence ID" value="MFB9777761.1"/>
    <property type="molecule type" value="Genomic_DNA"/>
</dbReference>
<keyword evidence="6 9" id="KW-1133">Transmembrane helix</keyword>
<feature type="transmembrane region" description="Helical" evidence="9">
    <location>
        <begin position="501"/>
        <end position="523"/>
    </location>
</feature>
<feature type="transmembrane region" description="Helical" evidence="9">
    <location>
        <begin position="326"/>
        <end position="347"/>
    </location>
</feature>
<feature type="transmembrane region" description="Helical" evidence="9">
    <location>
        <begin position="55"/>
        <end position="79"/>
    </location>
</feature>
<evidence type="ECO:0000256" key="1">
    <source>
        <dbReference type="ARBA" id="ARBA00004651"/>
    </source>
</evidence>
<feature type="region of interest" description="Disordered" evidence="8">
    <location>
        <begin position="1"/>
        <end position="40"/>
    </location>
</feature>
<dbReference type="Pfam" id="PF03023">
    <property type="entry name" value="MurJ"/>
    <property type="match status" value="1"/>
</dbReference>
<evidence type="ECO:0000256" key="3">
    <source>
        <dbReference type="ARBA" id="ARBA00022692"/>
    </source>
</evidence>
<protein>
    <submittedName>
        <fullName evidence="10">Murein biosynthesis integral membrane protein MurJ</fullName>
    </submittedName>
</protein>
<evidence type="ECO:0000313" key="11">
    <source>
        <dbReference type="Proteomes" id="UP001589707"/>
    </source>
</evidence>
<accession>A0ABV5X5M3</accession>
<feature type="transmembrane region" description="Helical" evidence="9">
    <location>
        <begin position="438"/>
        <end position="459"/>
    </location>
</feature>
<feature type="transmembrane region" description="Helical" evidence="9">
    <location>
        <begin position="197"/>
        <end position="218"/>
    </location>
</feature>
<keyword evidence="4" id="KW-0133">Cell shape</keyword>
<evidence type="ECO:0000256" key="4">
    <source>
        <dbReference type="ARBA" id="ARBA00022960"/>
    </source>
</evidence>
<evidence type="ECO:0000256" key="5">
    <source>
        <dbReference type="ARBA" id="ARBA00022984"/>
    </source>
</evidence>
<evidence type="ECO:0000256" key="9">
    <source>
        <dbReference type="SAM" id="Phobius"/>
    </source>
</evidence>
<comment type="caution">
    <text evidence="10">The sequence shown here is derived from an EMBL/GenBank/DDBJ whole genome shotgun (WGS) entry which is preliminary data.</text>
</comment>
<gene>
    <name evidence="10" type="primary">murJ</name>
    <name evidence="10" type="ORF">ACFFN1_15405</name>
</gene>
<keyword evidence="3 9" id="KW-0812">Transmembrane</keyword>
<proteinExistence type="predicted"/>
<evidence type="ECO:0000256" key="2">
    <source>
        <dbReference type="ARBA" id="ARBA00022475"/>
    </source>
</evidence>
<dbReference type="RefSeq" id="WP_376841748.1">
    <property type="nucleotide sequence ID" value="NZ_JBHMAU010000130.1"/>
</dbReference>
<name>A0ABV5X5M3_9MICO</name>
<feature type="transmembrane region" description="Helical" evidence="9">
    <location>
        <begin position="404"/>
        <end position="426"/>
    </location>
</feature>
<dbReference type="InterPro" id="IPR004268">
    <property type="entry name" value="MurJ"/>
</dbReference>
<feature type="transmembrane region" description="Helical" evidence="9">
    <location>
        <begin position="131"/>
        <end position="152"/>
    </location>
</feature>
<feature type="transmembrane region" description="Helical" evidence="9">
    <location>
        <begin position="91"/>
        <end position="110"/>
    </location>
</feature>
<organism evidence="10 11">
    <name type="scientific">Brevibacterium otitidis</name>
    <dbReference type="NCBI Taxonomy" id="53364"/>
    <lineage>
        <taxon>Bacteria</taxon>
        <taxon>Bacillati</taxon>
        <taxon>Actinomycetota</taxon>
        <taxon>Actinomycetes</taxon>
        <taxon>Micrococcales</taxon>
        <taxon>Brevibacteriaceae</taxon>
        <taxon>Brevibacterium</taxon>
    </lineage>
</organism>
<dbReference type="CDD" id="cd13123">
    <property type="entry name" value="MATE_MurJ_like"/>
    <property type="match status" value="1"/>
</dbReference>
<feature type="transmembrane region" description="Helical" evidence="9">
    <location>
        <begin position="284"/>
        <end position="306"/>
    </location>
</feature>
<dbReference type="PRINTS" id="PR01806">
    <property type="entry name" value="VIRFACTRMVIN"/>
</dbReference>
<keyword evidence="11" id="KW-1185">Reference proteome</keyword>
<feature type="transmembrane region" description="Helical" evidence="9">
    <location>
        <begin position="368"/>
        <end position="392"/>
    </location>
</feature>
<feature type="transmembrane region" description="Helical" evidence="9">
    <location>
        <begin position="535"/>
        <end position="559"/>
    </location>
</feature>
<dbReference type="PANTHER" id="PTHR47019">
    <property type="entry name" value="LIPID II FLIPPASE MURJ"/>
    <property type="match status" value="1"/>
</dbReference>
<feature type="transmembrane region" description="Helical" evidence="9">
    <location>
        <begin position="465"/>
        <end position="489"/>
    </location>
</feature>
<dbReference type="Proteomes" id="UP001589707">
    <property type="component" value="Unassembled WGS sequence"/>
</dbReference>
<keyword evidence="7 9" id="KW-0472">Membrane</keyword>